<feature type="repeat" description="TPR" evidence="1">
    <location>
        <begin position="457"/>
        <end position="490"/>
    </location>
</feature>
<dbReference type="InterPro" id="IPR008271">
    <property type="entry name" value="Ser/Thr_kinase_AS"/>
</dbReference>
<dbReference type="PANTHER" id="PTHR10098:SF108">
    <property type="entry name" value="TETRATRICOPEPTIDE REPEAT PROTEIN 28"/>
    <property type="match status" value="1"/>
</dbReference>
<feature type="domain" description="Protein kinase" evidence="4">
    <location>
        <begin position="52"/>
        <end position="321"/>
    </location>
</feature>
<feature type="repeat" description="TPR" evidence="1">
    <location>
        <begin position="640"/>
        <end position="673"/>
    </location>
</feature>
<evidence type="ECO:0000256" key="3">
    <source>
        <dbReference type="SAM" id="Phobius"/>
    </source>
</evidence>
<proteinExistence type="predicted"/>
<dbReference type="PROSITE" id="PS50011">
    <property type="entry name" value="PROTEIN_KINASE_DOM"/>
    <property type="match status" value="1"/>
</dbReference>
<feature type="transmembrane region" description="Helical" evidence="3">
    <location>
        <begin position="936"/>
        <end position="954"/>
    </location>
</feature>
<reference evidence="6" key="2">
    <citation type="submission" date="2015-01" db="EMBL/GenBank/DDBJ databases">
        <title>Evolutionary Origins and Diversification of the Mycorrhizal Mutualists.</title>
        <authorList>
            <consortium name="DOE Joint Genome Institute"/>
            <consortium name="Mycorrhizal Genomics Consortium"/>
            <person name="Kohler A."/>
            <person name="Kuo A."/>
            <person name="Nagy L.G."/>
            <person name="Floudas D."/>
            <person name="Copeland A."/>
            <person name="Barry K.W."/>
            <person name="Cichocki N."/>
            <person name="Veneault-Fourrey C."/>
            <person name="LaButti K."/>
            <person name="Lindquist E.A."/>
            <person name="Lipzen A."/>
            <person name="Lundell T."/>
            <person name="Morin E."/>
            <person name="Murat C."/>
            <person name="Riley R."/>
            <person name="Ohm R."/>
            <person name="Sun H."/>
            <person name="Tunlid A."/>
            <person name="Henrissat B."/>
            <person name="Grigoriev I.V."/>
            <person name="Hibbett D.S."/>
            <person name="Martin F."/>
        </authorList>
    </citation>
    <scope>NUCLEOTIDE SEQUENCE [LARGE SCALE GENOMIC DNA]</scope>
    <source>
        <strain evidence="6">MUT 4182</strain>
    </source>
</reference>
<evidence type="ECO:0000256" key="1">
    <source>
        <dbReference type="PROSITE-ProRule" id="PRU00339"/>
    </source>
</evidence>
<keyword evidence="6" id="KW-1185">Reference proteome</keyword>
<sequence length="959" mass="108530">MGDESHNADADVPGPVESELTGSSGGFEPSPKLRVRIEKLAYWRINPLSITFPENTREFRGGHAIVSKALMYSQEGYKFRKIDVAVKNPMIGDNKKFEQALGLAIREAEFLAELFHPNIVHFEGFVEDASKSIIWLVFPWEDNGNLQDFIALVDWEIPERISLIDDVARGLAHLHSRAPPICHGDLKSLNFLVDRNGVAALTDFGSARRIPQRDINKQIEQVESQPRALNEDSLCLGSDIWALGWIAYEVMTNSLPFQDASTDIVVVERVLGGELPSLTEIAHLSLIHELCSLMNMCWKNTPAERPTADWCRESIKQMPMFVPEVDQDKSGYRLLPIGRLDELGHMYQSWGEYPRAFDFFVQALQQSRICGEPKRLVSSLRNLAQLHRLRNEYKKAIPLYSEVLKIRTDLGDAKGRIGSLWALANAHRDLDEYDKAIPLYSEVLEIRTNFGDTKGRADALWALANAHRHRNDYDDAIPLYAEALEIHTDLSDGEGRAKALLGLAYVHENRDEYDKAIPLYSEVLEIRTDFGDTKGRADVLWALANAHRHLDDYDEAIPLYSEALEIHSDLNDREGREPRLCWVSLSRIVIDTSTTRKGRADALWALANAHRDLDEYGKAMPLYSEVLEIRTDFGDTKGRADVLWALANAHRHLDDYNEAIPLYSETLEIRTNLSDKKGRAKALLGLAYVHEDQHEYDKAIPLYSEALEIRTELDDRKGRADALLSLAYVHENREEYEKAILLYPEALEIRTDLDDREGRADALLNLALVHENRDEYTKAIPLYSEALEILTDVTNTEVRADLLRALANAHQHRAEHDKTIPLYSEALEILTDLGDREDRADVLWALANAHRHLDEYDKAIQLYSEVLEIRTDLGDGEGQVAAVLGLANVYRDQKLGEEDAMANTLEDAADVSQSLQPQEVAGDLEETFRIRSGLKLISRGIIILSIIYLIYLILSIQEG</sequence>
<evidence type="ECO:0000259" key="4">
    <source>
        <dbReference type="PROSITE" id="PS50011"/>
    </source>
</evidence>
<accession>A0A0C3KZQ5</accession>
<feature type="repeat" description="TPR" evidence="1">
    <location>
        <begin position="720"/>
        <end position="753"/>
    </location>
</feature>
<keyword evidence="1" id="KW-0802">TPR repeat</keyword>
<keyword evidence="3" id="KW-0472">Membrane</keyword>
<reference evidence="5 6" key="1">
    <citation type="submission" date="2014-04" db="EMBL/GenBank/DDBJ databases">
        <authorList>
            <consortium name="DOE Joint Genome Institute"/>
            <person name="Kuo A."/>
            <person name="Girlanda M."/>
            <person name="Perotto S."/>
            <person name="Kohler A."/>
            <person name="Nagy L.G."/>
            <person name="Floudas D."/>
            <person name="Copeland A."/>
            <person name="Barry K.W."/>
            <person name="Cichocki N."/>
            <person name="Veneault-Fourrey C."/>
            <person name="LaButti K."/>
            <person name="Lindquist E.A."/>
            <person name="Lipzen A."/>
            <person name="Lundell T."/>
            <person name="Morin E."/>
            <person name="Murat C."/>
            <person name="Sun H."/>
            <person name="Tunlid A."/>
            <person name="Henrissat B."/>
            <person name="Grigoriev I.V."/>
            <person name="Hibbett D.S."/>
            <person name="Martin F."/>
            <person name="Nordberg H.P."/>
            <person name="Cantor M.N."/>
            <person name="Hua S.X."/>
        </authorList>
    </citation>
    <scope>NUCLEOTIDE SEQUENCE [LARGE SCALE GENOMIC DNA]</scope>
    <source>
        <strain evidence="5 6">MUT 4182</strain>
    </source>
</reference>
<dbReference type="SMART" id="SM00028">
    <property type="entry name" value="TPR"/>
    <property type="match status" value="13"/>
</dbReference>
<feature type="repeat" description="TPR" evidence="1">
    <location>
        <begin position="760"/>
        <end position="793"/>
    </location>
</feature>
<dbReference type="GO" id="GO:0004672">
    <property type="term" value="F:protein kinase activity"/>
    <property type="evidence" value="ECO:0007669"/>
    <property type="project" value="InterPro"/>
</dbReference>
<feature type="repeat" description="TPR" evidence="1">
    <location>
        <begin position="537"/>
        <end position="570"/>
    </location>
</feature>
<dbReference type="Pfam" id="PF00069">
    <property type="entry name" value="Pkinase"/>
    <property type="match status" value="1"/>
</dbReference>
<dbReference type="InterPro" id="IPR011009">
    <property type="entry name" value="Kinase-like_dom_sf"/>
</dbReference>
<gene>
    <name evidence="5" type="ORF">M407DRAFT_23898</name>
</gene>
<dbReference type="Gene3D" id="1.25.40.10">
    <property type="entry name" value="Tetratricopeptide repeat domain"/>
    <property type="match status" value="3"/>
</dbReference>
<evidence type="ECO:0000256" key="2">
    <source>
        <dbReference type="SAM" id="MobiDB-lite"/>
    </source>
</evidence>
<protein>
    <recommendedName>
        <fullName evidence="4">Protein kinase domain-containing protein</fullName>
    </recommendedName>
</protein>
<dbReference type="OrthoDB" id="2536083at2759"/>
<feature type="repeat" description="TPR" evidence="1">
    <location>
        <begin position="840"/>
        <end position="873"/>
    </location>
</feature>
<feature type="repeat" description="TPR" evidence="1">
    <location>
        <begin position="497"/>
        <end position="530"/>
    </location>
</feature>
<dbReference type="PROSITE" id="PS50005">
    <property type="entry name" value="TPR"/>
    <property type="match status" value="10"/>
</dbReference>
<keyword evidence="3" id="KW-1133">Transmembrane helix</keyword>
<feature type="repeat" description="TPR" evidence="1">
    <location>
        <begin position="377"/>
        <end position="410"/>
    </location>
</feature>
<dbReference type="Proteomes" id="UP000054248">
    <property type="component" value="Unassembled WGS sequence"/>
</dbReference>
<evidence type="ECO:0000313" key="6">
    <source>
        <dbReference type="Proteomes" id="UP000054248"/>
    </source>
</evidence>
<name>A0A0C3KZQ5_9AGAM</name>
<dbReference type="InterPro" id="IPR011990">
    <property type="entry name" value="TPR-like_helical_dom_sf"/>
</dbReference>
<dbReference type="SUPFAM" id="SSF48452">
    <property type="entry name" value="TPR-like"/>
    <property type="match status" value="4"/>
</dbReference>
<dbReference type="GO" id="GO:0005524">
    <property type="term" value="F:ATP binding"/>
    <property type="evidence" value="ECO:0007669"/>
    <property type="project" value="InterPro"/>
</dbReference>
<dbReference type="Pfam" id="PF13176">
    <property type="entry name" value="TPR_7"/>
    <property type="match status" value="1"/>
</dbReference>
<evidence type="ECO:0000313" key="5">
    <source>
        <dbReference type="EMBL" id="KIO26838.1"/>
    </source>
</evidence>
<feature type="region of interest" description="Disordered" evidence="2">
    <location>
        <begin position="1"/>
        <end position="27"/>
    </location>
</feature>
<dbReference type="SUPFAM" id="SSF56112">
    <property type="entry name" value="Protein kinase-like (PK-like)"/>
    <property type="match status" value="1"/>
</dbReference>
<dbReference type="PANTHER" id="PTHR10098">
    <property type="entry name" value="RAPSYN-RELATED"/>
    <property type="match status" value="1"/>
</dbReference>
<organism evidence="5 6">
    <name type="scientific">Tulasnella calospora MUT 4182</name>
    <dbReference type="NCBI Taxonomy" id="1051891"/>
    <lineage>
        <taxon>Eukaryota</taxon>
        <taxon>Fungi</taxon>
        <taxon>Dikarya</taxon>
        <taxon>Basidiomycota</taxon>
        <taxon>Agaricomycotina</taxon>
        <taxon>Agaricomycetes</taxon>
        <taxon>Cantharellales</taxon>
        <taxon>Tulasnellaceae</taxon>
        <taxon>Tulasnella</taxon>
    </lineage>
</organism>
<dbReference type="HOGENOM" id="CLU_000288_7_37_1"/>
<dbReference type="AlphaFoldDB" id="A0A0C3KZQ5"/>
<feature type="repeat" description="TPR" evidence="1">
    <location>
        <begin position="680"/>
        <end position="713"/>
    </location>
</feature>
<feature type="repeat" description="TPR" evidence="1">
    <location>
        <begin position="600"/>
        <end position="633"/>
    </location>
</feature>
<dbReference type="PROSITE" id="PS00108">
    <property type="entry name" value="PROTEIN_KINASE_ST"/>
    <property type="match status" value="1"/>
</dbReference>
<dbReference type="InterPro" id="IPR000719">
    <property type="entry name" value="Prot_kinase_dom"/>
</dbReference>
<dbReference type="Gene3D" id="1.10.510.10">
    <property type="entry name" value="Transferase(Phosphotransferase) domain 1"/>
    <property type="match status" value="1"/>
</dbReference>
<keyword evidence="3" id="KW-0812">Transmembrane</keyword>
<dbReference type="InterPro" id="IPR019734">
    <property type="entry name" value="TPR_rpt"/>
</dbReference>
<dbReference type="Pfam" id="PF13424">
    <property type="entry name" value="TPR_12"/>
    <property type="match status" value="6"/>
</dbReference>
<dbReference type="EMBL" id="KN823018">
    <property type="protein sequence ID" value="KIO26838.1"/>
    <property type="molecule type" value="Genomic_DNA"/>
</dbReference>
<dbReference type="STRING" id="1051891.A0A0C3KZQ5"/>
<dbReference type="SMART" id="SM00220">
    <property type="entry name" value="S_TKc"/>
    <property type="match status" value="1"/>
</dbReference>